<dbReference type="CDD" id="cd00303">
    <property type="entry name" value="retropepsin_like"/>
    <property type="match status" value="1"/>
</dbReference>
<dbReference type="PANTHER" id="PTHR33067:SF9">
    <property type="entry name" value="RNA-DIRECTED DNA POLYMERASE"/>
    <property type="match status" value="1"/>
</dbReference>
<dbReference type="InterPro" id="IPR021109">
    <property type="entry name" value="Peptidase_aspartic_dom_sf"/>
</dbReference>
<organism evidence="2 3">
    <name type="scientific">Arachis duranensis</name>
    <name type="common">Wild peanut</name>
    <dbReference type="NCBI Taxonomy" id="130453"/>
    <lineage>
        <taxon>Eukaryota</taxon>
        <taxon>Viridiplantae</taxon>
        <taxon>Streptophyta</taxon>
        <taxon>Embryophyta</taxon>
        <taxon>Tracheophyta</taxon>
        <taxon>Spermatophyta</taxon>
        <taxon>Magnoliopsida</taxon>
        <taxon>eudicotyledons</taxon>
        <taxon>Gunneridae</taxon>
        <taxon>Pentapetalae</taxon>
        <taxon>rosids</taxon>
        <taxon>fabids</taxon>
        <taxon>Fabales</taxon>
        <taxon>Fabaceae</taxon>
        <taxon>Papilionoideae</taxon>
        <taxon>50 kb inversion clade</taxon>
        <taxon>dalbergioids sensu lato</taxon>
        <taxon>Dalbergieae</taxon>
        <taxon>Pterocarpus clade</taxon>
        <taxon>Arachis</taxon>
    </lineage>
</organism>
<name>A0A9C6TCZ0_ARADU</name>
<gene>
    <name evidence="3" type="primary">LOC127745537</name>
</gene>
<reference evidence="2" key="1">
    <citation type="journal article" date="2016" name="Nat. Genet.">
        <title>The genome sequences of Arachis duranensis and Arachis ipaensis, the diploid ancestors of cultivated peanut.</title>
        <authorList>
            <person name="Bertioli D.J."/>
            <person name="Cannon S.B."/>
            <person name="Froenicke L."/>
            <person name="Huang G."/>
            <person name="Farmer A.D."/>
            <person name="Cannon E.K."/>
            <person name="Liu X."/>
            <person name="Gao D."/>
            <person name="Clevenger J."/>
            <person name="Dash S."/>
            <person name="Ren L."/>
            <person name="Moretzsohn M.C."/>
            <person name="Shirasawa K."/>
            <person name="Huang W."/>
            <person name="Vidigal B."/>
            <person name="Abernathy B."/>
            <person name="Chu Y."/>
            <person name="Niederhuth C.E."/>
            <person name="Umale P."/>
            <person name="Araujo A.C."/>
            <person name="Kozik A."/>
            <person name="Kim K.D."/>
            <person name="Burow M.D."/>
            <person name="Varshney R.K."/>
            <person name="Wang X."/>
            <person name="Zhang X."/>
            <person name="Barkley N."/>
            <person name="Guimaraes P.M."/>
            <person name="Isobe S."/>
            <person name="Guo B."/>
            <person name="Liao B."/>
            <person name="Stalker H.T."/>
            <person name="Schmitz R.J."/>
            <person name="Scheffler B.E."/>
            <person name="Leal-Bertioli S.C."/>
            <person name="Xun X."/>
            <person name="Jackson S.A."/>
            <person name="Michelmore R."/>
            <person name="Ozias-Akins P."/>
        </authorList>
    </citation>
    <scope>NUCLEOTIDE SEQUENCE [LARGE SCALE GENOMIC DNA]</scope>
    <source>
        <strain evidence="2">cv. V14167</strain>
    </source>
</reference>
<sequence length="389" mass="43917">MKNIERQVGQLAKQAERPTNVLPSDTIPNPREECKVLQLRSGKVVGESSNKEAIKPKEQDTVERQDEEKASTSNKGKEVVKPQGRPPSQGSNHDSKEDVNLQQENKNEGIKAYVPKLPYPTRIHKGAKDQQFPRFLEIFKKLEINIPLAEALEQMPLYAKFLKELITKKRSWQEKETVILTQECSAIIQKGLPPKLKDLGSFLIPCTIGSIAIDKSLCDLGASINLMPLTMMKKMMIEELKPTRMSLQLADRSIKIPNGVVENLLVKVGNFIFPADFVVLDMDEEGNNSVILGRPFLATARTIIDVEKGEMIFRVHDEQMTINVFKAMQHPVEKESCMRIDVVDSLVEEVLDTNHQVKQEEVQNIKGQEENKLEASKEPSEAMKEEAPQ</sequence>
<dbReference type="GeneID" id="127745537"/>
<feature type="compositionally biased region" description="Basic and acidic residues" evidence="1">
    <location>
        <begin position="49"/>
        <end position="80"/>
    </location>
</feature>
<dbReference type="Gene3D" id="2.40.70.10">
    <property type="entry name" value="Acid Proteases"/>
    <property type="match status" value="1"/>
</dbReference>
<dbReference type="PANTHER" id="PTHR33067">
    <property type="entry name" value="RNA-DIRECTED DNA POLYMERASE-RELATED"/>
    <property type="match status" value="1"/>
</dbReference>
<evidence type="ECO:0000256" key="1">
    <source>
        <dbReference type="SAM" id="MobiDB-lite"/>
    </source>
</evidence>
<feature type="region of interest" description="Disordered" evidence="1">
    <location>
        <begin position="358"/>
        <end position="389"/>
    </location>
</feature>
<evidence type="ECO:0000313" key="3">
    <source>
        <dbReference type="RefSeq" id="XP_052114281.1"/>
    </source>
</evidence>
<dbReference type="AlphaFoldDB" id="A0A9C6TCZ0"/>
<dbReference type="RefSeq" id="XP_052114281.1">
    <property type="nucleotide sequence ID" value="XM_052258321.1"/>
</dbReference>
<accession>A0A9C6TCZ0</accession>
<protein>
    <submittedName>
        <fullName evidence="3">Uncharacterized protein LOC127745537</fullName>
    </submittedName>
</protein>
<keyword evidence="2" id="KW-1185">Reference proteome</keyword>
<evidence type="ECO:0000313" key="2">
    <source>
        <dbReference type="Proteomes" id="UP000515211"/>
    </source>
</evidence>
<proteinExistence type="predicted"/>
<feature type="region of interest" description="Disordered" evidence="1">
    <location>
        <begin position="1"/>
        <end position="100"/>
    </location>
</feature>
<dbReference type="Proteomes" id="UP000515211">
    <property type="component" value="Chromosome 3"/>
</dbReference>
<dbReference type="KEGG" id="adu:127745537"/>
<reference evidence="3" key="2">
    <citation type="submission" date="2025-08" db="UniProtKB">
        <authorList>
            <consortium name="RefSeq"/>
        </authorList>
    </citation>
    <scope>IDENTIFICATION</scope>
    <source>
        <tissue evidence="3">Whole plant</tissue>
    </source>
</reference>